<dbReference type="Proteomes" id="UP000465361">
    <property type="component" value="Unassembled WGS sequence"/>
</dbReference>
<evidence type="ECO:0000313" key="1">
    <source>
        <dbReference type="EMBL" id="GFG75414.1"/>
    </source>
</evidence>
<dbReference type="AlphaFoldDB" id="A0A7I9Y058"/>
<reference evidence="1 2" key="1">
    <citation type="journal article" date="2019" name="Emerg. Microbes Infect.">
        <title>Comprehensive subspecies identification of 175 nontuberculous mycobacteria species based on 7547 genomic profiles.</title>
        <authorList>
            <person name="Matsumoto Y."/>
            <person name="Kinjo T."/>
            <person name="Motooka D."/>
            <person name="Nabeya D."/>
            <person name="Jung N."/>
            <person name="Uechi K."/>
            <person name="Horii T."/>
            <person name="Iida T."/>
            <person name="Fujita J."/>
            <person name="Nakamura S."/>
        </authorList>
    </citation>
    <scope>NUCLEOTIDE SEQUENCE [LARGE SCALE GENOMIC DNA]</scope>
    <source>
        <strain evidence="1 2">JCM 17322</strain>
    </source>
</reference>
<gene>
    <name evidence="1" type="ORF">MBOT_27790</name>
</gene>
<protein>
    <submittedName>
        <fullName evidence="1">Uncharacterized protein</fullName>
    </submittedName>
</protein>
<name>A0A7I9Y058_9MYCO</name>
<proteinExistence type="predicted"/>
<comment type="caution">
    <text evidence="1">The sequence shown here is derived from an EMBL/GenBank/DDBJ whole genome shotgun (WGS) entry which is preliminary data.</text>
</comment>
<sequence>MSHASSRHVTLTRGDEYIFVVTQPGSQRQWHETEHLRGEVAFSAAQIVAALQQRVDERNFVVTFGENMLGGVLVFVIAEPKVKPRICRDGLSSPGLLVDFSA</sequence>
<keyword evidence="2" id="KW-1185">Reference proteome</keyword>
<evidence type="ECO:0000313" key="2">
    <source>
        <dbReference type="Proteomes" id="UP000465361"/>
    </source>
</evidence>
<accession>A0A7I9Y058</accession>
<organism evidence="1 2">
    <name type="scientific">Mycobacterium botniense</name>
    <dbReference type="NCBI Taxonomy" id="84962"/>
    <lineage>
        <taxon>Bacteria</taxon>
        <taxon>Bacillati</taxon>
        <taxon>Actinomycetota</taxon>
        <taxon>Actinomycetes</taxon>
        <taxon>Mycobacteriales</taxon>
        <taxon>Mycobacteriaceae</taxon>
        <taxon>Mycobacterium</taxon>
    </lineage>
</organism>
<dbReference type="EMBL" id="BLKW01000004">
    <property type="protein sequence ID" value="GFG75414.1"/>
    <property type="molecule type" value="Genomic_DNA"/>
</dbReference>